<keyword evidence="4" id="KW-0808">Transferase</keyword>
<dbReference type="PANTHER" id="PTHR43179:SF12">
    <property type="entry name" value="GALACTOFURANOSYLTRANSFERASE GLFT2"/>
    <property type="match status" value="1"/>
</dbReference>
<gene>
    <name evidence="6" type="ORF">I8748_29565</name>
</gene>
<evidence type="ECO:0000256" key="3">
    <source>
        <dbReference type="ARBA" id="ARBA00022676"/>
    </source>
</evidence>
<dbReference type="RefSeq" id="WP_198128018.1">
    <property type="nucleotide sequence ID" value="NZ_JAECZC010000086.1"/>
</dbReference>
<feature type="domain" description="Glycosyltransferase 2-like" evidence="5">
    <location>
        <begin position="11"/>
        <end position="147"/>
    </location>
</feature>
<evidence type="ECO:0000256" key="1">
    <source>
        <dbReference type="ARBA" id="ARBA00004776"/>
    </source>
</evidence>
<comment type="pathway">
    <text evidence="1">Cell wall biogenesis; cell wall polysaccharide biosynthesis.</text>
</comment>
<evidence type="ECO:0000256" key="2">
    <source>
        <dbReference type="ARBA" id="ARBA00006739"/>
    </source>
</evidence>
<reference evidence="6 7" key="1">
    <citation type="journal article" date="2021" name="Int. J. Syst. Evol. Microbiol.">
        <title>Amazonocrinis nigriterrae gen. nov., sp. nov., Atlanticothrix silvestris gen. nov., sp. nov. and Dendronalium phyllosphericum gen. nov., sp. nov., nostocacean cyanobacteria from Brazilian environments.</title>
        <authorList>
            <person name="Alvarenga D.O."/>
            <person name="Andreote A.P.D."/>
            <person name="Branco L.H.Z."/>
            <person name="Delbaje E."/>
            <person name="Cruz R.B."/>
            <person name="Varani A.M."/>
            <person name="Fiore M.F."/>
        </authorList>
    </citation>
    <scope>NUCLEOTIDE SEQUENCE [LARGE SCALE GENOMIC DNA]</scope>
    <source>
        <strain evidence="6 7">CENA67</strain>
    </source>
</reference>
<dbReference type="PANTHER" id="PTHR43179">
    <property type="entry name" value="RHAMNOSYLTRANSFERASE WBBL"/>
    <property type="match status" value="1"/>
</dbReference>
<dbReference type="AlphaFoldDB" id="A0A8J7LB39"/>
<dbReference type="EMBL" id="JAECZC010000086">
    <property type="protein sequence ID" value="MBH8566258.1"/>
    <property type="molecule type" value="Genomic_DNA"/>
</dbReference>
<dbReference type="InterPro" id="IPR029044">
    <property type="entry name" value="Nucleotide-diphossugar_trans"/>
</dbReference>
<evidence type="ECO:0000256" key="4">
    <source>
        <dbReference type="ARBA" id="ARBA00022679"/>
    </source>
</evidence>
<evidence type="ECO:0000313" key="7">
    <source>
        <dbReference type="Proteomes" id="UP000632766"/>
    </source>
</evidence>
<name>A0A8J7LB39_9NOST</name>
<dbReference type="Gene3D" id="3.90.550.10">
    <property type="entry name" value="Spore Coat Polysaccharide Biosynthesis Protein SpsA, Chain A"/>
    <property type="match status" value="1"/>
</dbReference>
<comment type="caution">
    <text evidence="6">The sequence shown here is derived from an EMBL/GenBank/DDBJ whole genome shotgun (WGS) entry which is preliminary data.</text>
</comment>
<dbReference type="Proteomes" id="UP000632766">
    <property type="component" value="Unassembled WGS sequence"/>
</dbReference>
<protein>
    <submittedName>
        <fullName evidence="6">Glycosyltransferase family 2 protein</fullName>
    </submittedName>
</protein>
<sequence>MDYIQSIKLAILMTCHNRRDTTLRCLKALYQQDINFDVYLVDDGSSDGTYDAVSTAYPEVKILQGNGNLFWVGGMRLAFSEAIKRGYDYYLWLNDDIVLESTALHRLLNSHYQLKQQLQPDSIIVGSTKDTFTHQTTYGGQKQQKRWYSRKFVTVEAGTELQECETMNGNCVLIPNSVVVKVGNLDPAFIHIMGDLDYGLRARKQGCSIWIAPGFIATCSRNSVRGSWADTKLSLLQRLRKVTQPKAFPLKSWTVFTRRHAGFFWWLYWLQPYIRAIIGYQDLSASAFKEG</sequence>
<dbReference type="Pfam" id="PF00535">
    <property type="entry name" value="Glycos_transf_2"/>
    <property type="match status" value="1"/>
</dbReference>
<accession>A0A8J7LB39</accession>
<organism evidence="6 7">
    <name type="scientific">Amazonocrinis nigriterrae CENA67</name>
    <dbReference type="NCBI Taxonomy" id="2794033"/>
    <lineage>
        <taxon>Bacteria</taxon>
        <taxon>Bacillati</taxon>
        <taxon>Cyanobacteriota</taxon>
        <taxon>Cyanophyceae</taxon>
        <taxon>Nostocales</taxon>
        <taxon>Nostocaceae</taxon>
        <taxon>Amazonocrinis</taxon>
        <taxon>Amazonocrinis nigriterrae</taxon>
    </lineage>
</organism>
<evidence type="ECO:0000259" key="5">
    <source>
        <dbReference type="Pfam" id="PF00535"/>
    </source>
</evidence>
<comment type="similarity">
    <text evidence="2">Belongs to the glycosyltransferase 2 family.</text>
</comment>
<keyword evidence="3" id="KW-0328">Glycosyltransferase</keyword>
<keyword evidence="7" id="KW-1185">Reference proteome</keyword>
<proteinExistence type="inferred from homology"/>
<dbReference type="GO" id="GO:0016757">
    <property type="term" value="F:glycosyltransferase activity"/>
    <property type="evidence" value="ECO:0007669"/>
    <property type="project" value="UniProtKB-KW"/>
</dbReference>
<dbReference type="InterPro" id="IPR001173">
    <property type="entry name" value="Glyco_trans_2-like"/>
</dbReference>
<dbReference type="SUPFAM" id="SSF53448">
    <property type="entry name" value="Nucleotide-diphospho-sugar transferases"/>
    <property type="match status" value="1"/>
</dbReference>
<evidence type="ECO:0000313" key="6">
    <source>
        <dbReference type="EMBL" id="MBH8566258.1"/>
    </source>
</evidence>